<dbReference type="Proteomes" id="UP001497472">
    <property type="component" value="Unassembled WGS sequence"/>
</dbReference>
<evidence type="ECO:0000256" key="1">
    <source>
        <dbReference type="SAM" id="Coils"/>
    </source>
</evidence>
<reference evidence="3 4" key="1">
    <citation type="submission" date="2023-11" db="EMBL/GenBank/DDBJ databases">
        <authorList>
            <person name="Okamura Y."/>
        </authorList>
    </citation>
    <scope>NUCLEOTIDE SEQUENCE [LARGE SCALE GENOMIC DNA]</scope>
</reference>
<feature type="coiled-coil region" evidence="1">
    <location>
        <begin position="112"/>
        <end position="139"/>
    </location>
</feature>
<name>A0AAV1JZD8_9NEOP</name>
<keyword evidence="4" id="KW-1185">Reference proteome</keyword>
<evidence type="ECO:0000313" key="3">
    <source>
        <dbReference type="EMBL" id="CAK1553972.1"/>
    </source>
</evidence>
<gene>
    <name evidence="3" type="ORF">LNINA_LOCUS12930</name>
</gene>
<protein>
    <submittedName>
        <fullName evidence="3">Uncharacterized protein</fullName>
    </submittedName>
</protein>
<dbReference type="EMBL" id="CAVLEF010000265">
    <property type="protein sequence ID" value="CAK1553972.1"/>
    <property type="molecule type" value="Genomic_DNA"/>
</dbReference>
<dbReference type="AlphaFoldDB" id="A0AAV1JZD8"/>
<organism evidence="3 4">
    <name type="scientific">Leptosia nina</name>
    <dbReference type="NCBI Taxonomy" id="320188"/>
    <lineage>
        <taxon>Eukaryota</taxon>
        <taxon>Metazoa</taxon>
        <taxon>Ecdysozoa</taxon>
        <taxon>Arthropoda</taxon>
        <taxon>Hexapoda</taxon>
        <taxon>Insecta</taxon>
        <taxon>Pterygota</taxon>
        <taxon>Neoptera</taxon>
        <taxon>Endopterygota</taxon>
        <taxon>Lepidoptera</taxon>
        <taxon>Glossata</taxon>
        <taxon>Ditrysia</taxon>
        <taxon>Papilionoidea</taxon>
        <taxon>Pieridae</taxon>
        <taxon>Pierinae</taxon>
        <taxon>Leptosia</taxon>
    </lineage>
</organism>
<evidence type="ECO:0000313" key="4">
    <source>
        <dbReference type="Proteomes" id="UP001497472"/>
    </source>
</evidence>
<sequence length="497" mass="55221">MVKSKVDVGQGNKKPQDLPELETNSVINYDANSLGLDGEYNNNEVQSKEMNSKISYEECQNFSTTSFEGSNADEVVHQLENTILSITNISAEEIPTGIPSLYPTLESICPILEDLKLSIASLNQNSQDSELNLSDISENSVELIFGKPLHDLEEHVSVLNHILFESVKDHSGLEDVQRLGILVKPLHELHTTYQILQENVISQYESLSTLHGDNNIASIKEILQSCVLLVEEQHGLEVVDDISTLEDISCIKTSADSVCSDALQLADELQVGLEDSREIIEQDKNDDLASGTTSIQAGDIIKNIEASIETKEDLRNSSFEVCDAETMFMEPPISSALPCDITTADVVLTPEMEINNIVHEQITDIQIDLTQQPEEKMQMCDNRVELEDSLKCEIKNDTNESLENNNLHETNTKILSEKSSADQCNVDLNKEEIETKVKTKQPSKVAEPVETFDEMHTNDGLNIVSDMPEAIQCEMDDEIEKEATINVQKLQASGDII</sequence>
<keyword evidence="1" id="KW-0175">Coiled coil</keyword>
<feature type="region of interest" description="Disordered" evidence="2">
    <location>
        <begin position="1"/>
        <end position="22"/>
    </location>
</feature>
<comment type="caution">
    <text evidence="3">The sequence shown here is derived from an EMBL/GenBank/DDBJ whole genome shotgun (WGS) entry which is preliminary data.</text>
</comment>
<proteinExistence type="predicted"/>
<accession>A0AAV1JZD8</accession>
<evidence type="ECO:0000256" key="2">
    <source>
        <dbReference type="SAM" id="MobiDB-lite"/>
    </source>
</evidence>